<name>A0A915LAK4_ROMCU</name>
<keyword evidence="2" id="KW-1185">Reference proteome</keyword>
<dbReference type="AlphaFoldDB" id="A0A915LAK4"/>
<organism evidence="2 3">
    <name type="scientific">Romanomermis culicivorax</name>
    <name type="common">Nematode worm</name>
    <dbReference type="NCBI Taxonomy" id="13658"/>
    <lineage>
        <taxon>Eukaryota</taxon>
        <taxon>Metazoa</taxon>
        <taxon>Ecdysozoa</taxon>
        <taxon>Nematoda</taxon>
        <taxon>Enoplea</taxon>
        <taxon>Dorylaimia</taxon>
        <taxon>Mermithida</taxon>
        <taxon>Mermithoidea</taxon>
        <taxon>Mermithidae</taxon>
        <taxon>Romanomermis</taxon>
    </lineage>
</organism>
<dbReference type="Proteomes" id="UP000887565">
    <property type="component" value="Unplaced"/>
</dbReference>
<evidence type="ECO:0000313" key="3">
    <source>
        <dbReference type="WBParaSite" id="nRc.2.0.1.t48155-RA"/>
    </source>
</evidence>
<accession>A0A915LAK4</accession>
<evidence type="ECO:0000256" key="1">
    <source>
        <dbReference type="SAM" id="MobiDB-lite"/>
    </source>
</evidence>
<sequence>MQQLISTTTTTAAARNWPTSRPLSVTSRFHSEETRDTYIPNETLHDTEPALTFGRPPAHVKSKAPSTDTLYNNNFSHNAGGEDEISHSAPQRPLLPAVNPFDFWDYPPDDYYDHRQTRYHLWHMSHGEEDSPIRTIVNNLHPLAMDGATTNKRLLCFFIHLEY</sequence>
<protein>
    <submittedName>
        <fullName evidence="3">Uncharacterized protein</fullName>
    </submittedName>
</protein>
<reference evidence="3" key="1">
    <citation type="submission" date="2022-11" db="UniProtKB">
        <authorList>
            <consortium name="WormBaseParasite"/>
        </authorList>
    </citation>
    <scope>IDENTIFICATION</scope>
</reference>
<feature type="region of interest" description="Disordered" evidence="1">
    <location>
        <begin position="47"/>
        <end position="67"/>
    </location>
</feature>
<proteinExistence type="predicted"/>
<dbReference type="WBParaSite" id="nRc.2.0.1.t48155-RA">
    <property type="protein sequence ID" value="nRc.2.0.1.t48155-RA"/>
    <property type="gene ID" value="nRc.2.0.1.g48155"/>
</dbReference>
<evidence type="ECO:0000313" key="2">
    <source>
        <dbReference type="Proteomes" id="UP000887565"/>
    </source>
</evidence>